<dbReference type="AlphaFoldDB" id="A0A2V2A307"/>
<dbReference type="PANTHER" id="PTHR36699:SF1">
    <property type="entry name" value="L,D-TRANSPEPTIDASE YAFK-RELATED"/>
    <property type="match status" value="1"/>
</dbReference>
<comment type="similarity">
    <text evidence="2">Belongs to the YkuD family.</text>
</comment>
<dbReference type="GO" id="GO:0008360">
    <property type="term" value="P:regulation of cell shape"/>
    <property type="evidence" value="ECO:0007669"/>
    <property type="project" value="UniProtKB-UniRule"/>
</dbReference>
<dbReference type="CDD" id="cd16913">
    <property type="entry name" value="YkuD_like"/>
    <property type="match status" value="1"/>
</dbReference>
<dbReference type="GO" id="GO:0071555">
    <property type="term" value="P:cell wall organization"/>
    <property type="evidence" value="ECO:0007669"/>
    <property type="project" value="UniProtKB-UniRule"/>
</dbReference>
<protein>
    <submittedName>
        <fullName evidence="9">L,D-transpeptidase-like protein</fullName>
    </submittedName>
</protein>
<keyword evidence="6 7" id="KW-0961">Cell wall biogenesis/degradation</keyword>
<sequence>MSFFSLHFSKKPRRLFVVIGLGLTTIMSNSAIGYVKTASSDAKSTGNNGQPISSTVVIDKVFVDKSDHILQLLSGDKVIKSYRIALGDSPVGHKQQQGDERTPVGAYILDYKNENSIAHRSIHISYPNAADKARARSRGVHPGGDIMIHGQMNGFGHLAWINQQRDWTDGCIAVTDNEMDEIMAAVKVGTSIEIVE</sequence>
<keyword evidence="10" id="KW-1185">Reference proteome</keyword>
<gene>
    <name evidence="9" type="ORF">C8D84_10577</name>
</gene>
<dbReference type="EMBL" id="QGGM01000005">
    <property type="protein sequence ID" value="PWK13264.1"/>
    <property type="molecule type" value="Genomic_DNA"/>
</dbReference>
<evidence type="ECO:0000256" key="3">
    <source>
        <dbReference type="ARBA" id="ARBA00022679"/>
    </source>
</evidence>
<dbReference type="RefSeq" id="WP_109590813.1">
    <property type="nucleotide sequence ID" value="NZ_CAJGZY010000005.1"/>
</dbReference>
<proteinExistence type="inferred from homology"/>
<name>A0A2V2A307_PSYIM</name>
<dbReference type="GeneID" id="60254997"/>
<evidence type="ECO:0000256" key="5">
    <source>
        <dbReference type="ARBA" id="ARBA00022984"/>
    </source>
</evidence>
<evidence type="ECO:0000256" key="7">
    <source>
        <dbReference type="PROSITE-ProRule" id="PRU01373"/>
    </source>
</evidence>
<keyword evidence="4 7" id="KW-0133">Cell shape</keyword>
<comment type="pathway">
    <text evidence="1 7">Cell wall biogenesis; peptidoglycan biosynthesis.</text>
</comment>
<dbReference type="SUPFAM" id="SSF141523">
    <property type="entry name" value="L,D-transpeptidase catalytic domain-like"/>
    <property type="match status" value="1"/>
</dbReference>
<feature type="active site" description="Proton donor/acceptor" evidence="7">
    <location>
        <position position="149"/>
    </location>
</feature>
<dbReference type="GO" id="GO:0004180">
    <property type="term" value="F:carboxypeptidase activity"/>
    <property type="evidence" value="ECO:0007669"/>
    <property type="project" value="UniProtKB-ARBA"/>
</dbReference>
<accession>A0A2V2A307</accession>
<dbReference type="Pfam" id="PF03734">
    <property type="entry name" value="YkuD"/>
    <property type="match status" value="1"/>
</dbReference>
<evidence type="ECO:0000313" key="9">
    <source>
        <dbReference type="EMBL" id="PWK13264.1"/>
    </source>
</evidence>
<dbReference type="GO" id="GO:0016740">
    <property type="term" value="F:transferase activity"/>
    <property type="evidence" value="ECO:0007669"/>
    <property type="project" value="UniProtKB-KW"/>
</dbReference>
<evidence type="ECO:0000313" key="10">
    <source>
        <dbReference type="Proteomes" id="UP000245655"/>
    </source>
</evidence>
<dbReference type="UniPathway" id="UPA00219"/>
<dbReference type="PANTHER" id="PTHR36699">
    <property type="entry name" value="LD-TRANSPEPTIDASE"/>
    <property type="match status" value="1"/>
</dbReference>
<keyword evidence="3" id="KW-0808">Transferase</keyword>
<feature type="active site" description="Nucleophile" evidence="7">
    <location>
        <position position="171"/>
    </location>
</feature>
<evidence type="ECO:0000256" key="1">
    <source>
        <dbReference type="ARBA" id="ARBA00004752"/>
    </source>
</evidence>
<reference evidence="9 10" key="1">
    <citation type="submission" date="2018-05" db="EMBL/GenBank/DDBJ databases">
        <title>Genomic Encyclopedia of Type Strains, Phase IV (KMG-IV): sequencing the most valuable type-strain genomes for metagenomic binning, comparative biology and taxonomic classification.</title>
        <authorList>
            <person name="Goeker M."/>
        </authorList>
    </citation>
    <scope>NUCLEOTIDE SEQUENCE [LARGE SCALE GENOMIC DNA]</scope>
    <source>
        <strain evidence="9 10">DSM 7229</strain>
    </source>
</reference>
<evidence type="ECO:0000256" key="4">
    <source>
        <dbReference type="ARBA" id="ARBA00022960"/>
    </source>
</evidence>
<evidence type="ECO:0000259" key="8">
    <source>
        <dbReference type="PROSITE" id="PS52029"/>
    </source>
</evidence>
<evidence type="ECO:0000256" key="2">
    <source>
        <dbReference type="ARBA" id="ARBA00005992"/>
    </source>
</evidence>
<dbReference type="InterPro" id="IPR005490">
    <property type="entry name" value="LD_TPept_cat_dom"/>
</dbReference>
<dbReference type="InterPro" id="IPR038063">
    <property type="entry name" value="Transpep_catalytic_dom"/>
</dbReference>
<keyword evidence="5 7" id="KW-0573">Peptidoglycan synthesis</keyword>
<organism evidence="9 10">
    <name type="scientific">Psychrobacter immobilis</name>
    <dbReference type="NCBI Taxonomy" id="498"/>
    <lineage>
        <taxon>Bacteria</taxon>
        <taxon>Pseudomonadati</taxon>
        <taxon>Pseudomonadota</taxon>
        <taxon>Gammaproteobacteria</taxon>
        <taxon>Moraxellales</taxon>
        <taxon>Moraxellaceae</taxon>
        <taxon>Psychrobacter</taxon>
    </lineage>
</organism>
<comment type="caution">
    <text evidence="9">The sequence shown here is derived from an EMBL/GenBank/DDBJ whole genome shotgun (WGS) entry which is preliminary data.</text>
</comment>
<dbReference type="GO" id="GO:0009252">
    <property type="term" value="P:peptidoglycan biosynthetic process"/>
    <property type="evidence" value="ECO:0007669"/>
    <property type="project" value="UniProtKB-UniPathway"/>
</dbReference>
<evidence type="ECO:0000256" key="6">
    <source>
        <dbReference type="ARBA" id="ARBA00023316"/>
    </source>
</evidence>
<dbReference type="Gene3D" id="2.40.440.10">
    <property type="entry name" value="L,D-transpeptidase catalytic domain-like"/>
    <property type="match status" value="1"/>
</dbReference>
<dbReference type="Proteomes" id="UP000245655">
    <property type="component" value="Unassembled WGS sequence"/>
</dbReference>
<feature type="domain" description="L,D-TPase catalytic" evidence="8">
    <location>
        <begin position="59"/>
        <end position="195"/>
    </location>
</feature>
<dbReference type="PROSITE" id="PS52029">
    <property type="entry name" value="LD_TPASE"/>
    <property type="match status" value="1"/>
</dbReference>